<dbReference type="InterPro" id="IPR059020">
    <property type="entry name" value="CapW_CTD"/>
</dbReference>
<name>A0A158IT86_9BURK</name>
<gene>
    <name evidence="4" type="ORF">AWB65_05365</name>
</gene>
<evidence type="ECO:0000313" key="5">
    <source>
        <dbReference type="Proteomes" id="UP000054977"/>
    </source>
</evidence>
<dbReference type="InterPro" id="IPR016634">
    <property type="entry name" value="CapW-like"/>
</dbReference>
<dbReference type="PROSITE" id="PS52050">
    <property type="entry name" value="WYL"/>
    <property type="match status" value="1"/>
</dbReference>
<evidence type="ECO:0000259" key="2">
    <source>
        <dbReference type="Pfam" id="PF26107"/>
    </source>
</evidence>
<dbReference type="Pfam" id="PF26109">
    <property type="entry name" value="WHD_BrxR"/>
    <property type="match status" value="1"/>
</dbReference>
<feature type="domain" description="DNA-binding transcriptional repressor CapW C-terminal dimerisation" evidence="2">
    <location>
        <begin position="214"/>
        <end position="281"/>
    </location>
</feature>
<evidence type="ECO:0000259" key="1">
    <source>
        <dbReference type="Pfam" id="PF13280"/>
    </source>
</evidence>
<dbReference type="Pfam" id="PF26107">
    <property type="entry name" value="BrxR_CTD"/>
    <property type="match status" value="1"/>
</dbReference>
<evidence type="ECO:0000313" key="4">
    <source>
        <dbReference type="EMBL" id="SAL59715.1"/>
    </source>
</evidence>
<dbReference type="PIRSF" id="PIRSF015558">
    <property type="entry name" value="Txn_reg_DeoR_prd"/>
    <property type="match status" value="1"/>
</dbReference>
<dbReference type="EMBL" id="FCNW02000043">
    <property type="protein sequence ID" value="SAL59715.1"/>
    <property type="molecule type" value="Genomic_DNA"/>
</dbReference>
<dbReference type="STRING" id="326474.AWB65_05365"/>
<feature type="domain" description="WYL" evidence="1">
    <location>
        <begin position="126"/>
        <end position="192"/>
    </location>
</feature>
<evidence type="ECO:0000259" key="3">
    <source>
        <dbReference type="Pfam" id="PF26109"/>
    </source>
</evidence>
<feature type="domain" description="DNA-binding transcriptional repressor CapW winged helix-turn-helix" evidence="3">
    <location>
        <begin position="17"/>
        <end position="95"/>
    </location>
</feature>
<protein>
    <submittedName>
        <fullName evidence="4">Transcriptional regulator-like protein</fullName>
    </submittedName>
</protein>
<reference evidence="4" key="1">
    <citation type="submission" date="2016-01" db="EMBL/GenBank/DDBJ databases">
        <authorList>
            <person name="Peeters C."/>
        </authorList>
    </citation>
    <scope>NUCLEOTIDE SEQUENCE [LARGE SCALE GENOMIC DNA]</scope>
    <source>
        <strain evidence="4">LMG 22934</strain>
    </source>
</reference>
<accession>A0A158IT86</accession>
<dbReference type="Proteomes" id="UP000054977">
    <property type="component" value="Unassembled WGS sequence"/>
</dbReference>
<organism evidence="4 5">
    <name type="scientific">Caballeronia humi</name>
    <dbReference type="NCBI Taxonomy" id="326474"/>
    <lineage>
        <taxon>Bacteria</taxon>
        <taxon>Pseudomonadati</taxon>
        <taxon>Pseudomonadota</taxon>
        <taxon>Betaproteobacteria</taxon>
        <taxon>Burkholderiales</taxon>
        <taxon>Burkholderiaceae</taxon>
        <taxon>Caballeronia</taxon>
    </lineage>
</organism>
<dbReference type="AlphaFoldDB" id="A0A158IT86"/>
<dbReference type="InterPro" id="IPR059019">
    <property type="entry name" value="WHD_CapW"/>
</dbReference>
<comment type="caution">
    <text evidence="4">The sequence shown here is derived from an EMBL/GenBank/DDBJ whole genome shotgun (WGS) entry which is preliminary data.</text>
</comment>
<dbReference type="Pfam" id="PF13280">
    <property type="entry name" value="WYL"/>
    <property type="match status" value="1"/>
</dbReference>
<proteinExistence type="predicted"/>
<sequence>MPEPSIPTALDALNQAQRERLAFIDFKVYFCGEFRRADLENRFGIAPAAATRDLTAYRSLAPRNLAYDPSAKIYALGDSFAPLFELSPDRALTWLRQGFGDGLSLRAKRLVLTADAGLLAPPPLDTLASLSRAIHQGSPVTVTYLSLSSGASRRPIVPLALVENGLRWHVRAYDRKNGRFGDFVVGRITQIEQVNDAVADHERIAEDIQWNRVVELELVPHPGLEHPEAVAADYGMTDGVLRARARAAVVGYALRRWQVDCSTDHSLPPNEHHLWLRNTPTLYGVESAEMSPGYRCVPQTEESA</sequence>
<keyword evidence="5" id="KW-1185">Reference proteome</keyword>
<dbReference type="InterPro" id="IPR026881">
    <property type="entry name" value="WYL_dom"/>
</dbReference>
<dbReference type="RefSeq" id="WP_087670039.1">
    <property type="nucleotide sequence ID" value="NZ_FCNW02000043.1"/>
</dbReference>
<dbReference type="OrthoDB" id="6400324at2"/>